<dbReference type="Gene3D" id="2.30.30.240">
    <property type="entry name" value="PRC-barrel domain"/>
    <property type="match status" value="1"/>
</dbReference>
<protein>
    <recommendedName>
        <fullName evidence="5">Ribosome maturation factor RimM</fullName>
    </recommendedName>
</protein>
<accession>A0A7H0SPK4</accession>
<evidence type="ECO:0000256" key="1">
    <source>
        <dbReference type="ARBA" id="ARBA00022490"/>
    </source>
</evidence>
<comment type="subcellular location">
    <subcellularLocation>
        <location evidence="5">Cytoplasm</location>
    </subcellularLocation>
</comment>
<dbReference type="PANTHER" id="PTHR33692">
    <property type="entry name" value="RIBOSOME MATURATION FACTOR RIMM"/>
    <property type="match status" value="1"/>
</dbReference>
<dbReference type="AlphaFoldDB" id="A0A7H0SPK4"/>
<evidence type="ECO:0000313" key="8">
    <source>
        <dbReference type="EMBL" id="QNQ90479.1"/>
    </source>
</evidence>
<dbReference type="InterPro" id="IPR056792">
    <property type="entry name" value="PRC_RimM"/>
</dbReference>
<comment type="domain">
    <text evidence="5">The PRC barrel domain binds ribosomal protein uS19.</text>
</comment>
<dbReference type="Gene3D" id="2.40.30.60">
    <property type="entry name" value="RimM"/>
    <property type="match status" value="1"/>
</dbReference>
<dbReference type="GO" id="GO:0006364">
    <property type="term" value="P:rRNA processing"/>
    <property type="evidence" value="ECO:0007669"/>
    <property type="project" value="UniProtKB-UniRule"/>
</dbReference>
<dbReference type="Pfam" id="PF01782">
    <property type="entry name" value="RimM"/>
    <property type="match status" value="1"/>
</dbReference>
<evidence type="ECO:0000256" key="3">
    <source>
        <dbReference type="ARBA" id="ARBA00022552"/>
    </source>
</evidence>
<comment type="similarity">
    <text evidence="5">Belongs to the RimM family.</text>
</comment>
<keyword evidence="9" id="KW-1185">Reference proteome</keyword>
<dbReference type="Proteomes" id="UP000516320">
    <property type="component" value="Chromosome"/>
</dbReference>
<evidence type="ECO:0000256" key="4">
    <source>
        <dbReference type="ARBA" id="ARBA00023186"/>
    </source>
</evidence>
<organism evidence="8 9">
    <name type="scientific">Corynebacterium poyangense</name>
    <dbReference type="NCBI Taxonomy" id="2684405"/>
    <lineage>
        <taxon>Bacteria</taxon>
        <taxon>Bacillati</taxon>
        <taxon>Actinomycetota</taxon>
        <taxon>Actinomycetes</taxon>
        <taxon>Mycobacteriales</taxon>
        <taxon>Corynebacteriaceae</taxon>
        <taxon>Corynebacterium</taxon>
    </lineage>
</organism>
<keyword evidence="1 5" id="KW-0963">Cytoplasm</keyword>
<dbReference type="InterPro" id="IPR011033">
    <property type="entry name" value="PRC_barrel-like_sf"/>
</dbReference>
<feature type="domain" description="RimM N-terminal" evidence="6">
    <location>
        <begin position="5"/>
        <end position="84"/>
    </location>
</feature>
<keyword evidence="4 5" id="KW-0143">Chaperone</keyword>
<comment type="subunit">
    <text evidence="5">Binds ribosomal protein uS19.</text>
</comment>
<keyword evidence="3 5" id="KW-0698">rRNA processing</keyword>
<dbReference type="GO" id="GO:0005840">
    <property type="term" value="C:ribosome"/>
    <property type="evidence" value="ECO:0007669"/>
    <property type="project" value="InterPro"/>
</dbReference>
<evidence type="ECO:0000256" key="2">
    <source>
        <dbReference type="ARBA" id="ARBA00022517"/>
    </source>
</evidence>
<dbReference type="InterPro" id="IPR002676">
    <property type="entry name" value="RimM_N"/>
</dbReference>
<dbReference type="SUPFAM" id="SSF50346">
    <property type="entry name" value="PRC-barrel domain"/>
    <property type="match status" value="1"/>
</dbReference>
<dbReference type="GO" id="GO:0005737">
    <property type="term" value="C:cytoplasm"/>
    <property type="evidence" value="ECO:0007669"/>
    <property type="project" value="UniProtKB-SubCell"/>
</dbReference>
<dbReference type="KEGG" id="cpoy:GP475_07395"/>
<evidence type="ECO:0000256" key="5">
    <source>
        <dbReference type="HAMAP-Rule" id="MF_00014"/>
    </source>
</evidence>
<dbReference type="SUPFAM" id="SSF50447">
    <property type="entry name" value="Translation proteins"/>
    <property type="match status" value="1"/>
</dbReference>
<dbReference type="RefSeq" id="WP_187973794.1">
    <property type="nucleotide sequence ID" value="NZ_CP046884.1"/>
</dbReference>
<comment type="function">
    <text evidence="5">An accessory protein needed during the final step in the assembly of 30S ribosomal subunit, possibly for assembly of the head region. Essential for efficient processing of 16S rRNA. May be needed both before and after RbfA during the maturation of 16S rRNA. It has affinity for free ribosomal 30S subunits but not for 70S ribosomes.</text>
</comment>
<dbReference type="InterPro" id="IPR011961">
    <property type="entry name" value="RimM"/>
</dbReference>
<dbReference type="HAMAP" id="MF_00014">
    <property type="entry name" value="Ribosome_mat_RimM"/>
    <property type="match status" value="1"/>
</dbReference>
<gene>
    <name evidence="5 8" type="primary">rimM</name>
    <name evidence="8" type="ORF">GP475_07395</name>
</gene>
<dbReference type="InterPro" id="IPR009000">
    <property type="entry name" value="Transl_B-barrel_sf"/>
</dbReference>
<dbReference type="EMBL" id="CP046884">
    <property type="protein sequence ID" value="QNQ90479.1"/>
    <property type="molecule type" value="Genomic_DNA"/>
</dbReference>
<sequence>MELMIGRVIKSHGVRGEVAIEVTTDEPAQRFAVGQVLRGVQNNKEHQLTITAVRPHQGRLLVKFAEIKDRTSADSLRGTRFMAPPREPDDDGFYDHELEGLTVFHDGTQIGTITGVSHLPRNTLLEVELHTGKNCLIPFVHAIVPEVDVAAGKVAITPPDGLLEL</sequence>
<dbReference type="PANTHER" id="PTHR33692:SF1">
    <property type="entry name" value="RIBOSOME MATURATION FACTOR RIMM"/>
    <property type="match status" value="1"/>
</dbReference>
<dbReference type="NCBIfam" id="TIGR02273">
    <property type="entry name" value="16S_RimM"/>
    <property type="match status" value="1"/>
</dbReference>
<dbReference type="InterPro" id="IPR036976">
    <property type="entry name" value="RimM_N_sf"/>
</dbReference>
<feature type="domain" description="Ribosome maturation factor RimM PRC barrel" evidence="7">
    <location>
        <begin position="96"/>
        <end position="162"/>
    </location>
</feature>
<evidence type="ECO:0000259" key="6">
    <source>
        <dbReference type="Pfam" id="PF01782"/>
    </source>
</evidence>
<dbReference type="GO" id="GO:0043022">
    <property type="term" value="F:ribosome binding"/>
    <property type="evidence" value="ECO:0007669"/>
    <property type="project" value="InterPro"/>
</dbReference>
<name>A0A7H0SPK4_9CORY</name>
<evidence type="ECO:0000259" key="7">
    <source>
        <dbReference type="Pfam" id="PF24986"/>
    </source>
</evidence>
<dbReference type="GO" id="GO:0042274">
    <property type="term" value="P:ribosomal small subunit biogenesis"/>
    <property type="evidence" value="ECO:0007669"/>
    <property type="project" value="UniProtKB-UniRule"/>
</dbReference>
<reference evidence="8 9" key="1">
    <citation type="submission" date="2019-12" db="EMBL/GenBank/DDBJ databases">
        <title>Corynebacterium sp. nov., isolated from feces of the Anser Albifrons in China.</title>
        <authorList>
            <person name="Liu Q."/>
        </authorList>
    </citation>
    <scope>NUCLEOTIDE SEQUENCE [LARGE SCALE GENOMIC DNA]</scope>
    <source>
        <strain evidence="8 9">4H37-19</strain>
    </source>
</reference>
<proteinExistence type="inferred from homology"/>
<dbReference type="Pfam" id="PF24986">
    <property type="entry name" value="PRC_RimM"/>
    <property type="match status" value="1"/>
</dbReference>
<keyword evidence="2 5" id="KW-0690">Ribosome biogenesis</keyword>
<evidence type="ECO:0000313" key="9">
    <source>
        <dbReference type="Proteomes" id="UP000516320"/>
    </source>
</evidence>